<dbReference type="Gene3D" id="2.40.420.20">
    <property type="match status" value="1"/>
</dbReference>
<evidence type="ECO:0000256" key="1">
    <source>
        <dbReference type="SAM" id="Coils"/>
    </source>
</evidence>
<dbReference type="PANTHER" id="PTHR30469:SF33">
    <property type="entry name" value="SLR1207 PROTEIN"/>
    <property type="match status" value="1"/>
</dbReference>
<organism evidence="5 6">
    <name type="scientific">Paenibacillus arenosi</name>
    <dbReference type="NCBI Taxonomy" id="2774142"/>
    <lineage>
        <taxon>Bacteria</taxon>
        <taxon>Bacillati</taxon>
        <taxon>Bacillota</taxon>
        <taxon>Bacilli</taxon>
        <taxon>Bacillales</taxon>
        <taxon>Paenibacillaceae</taxon>
        <taxon>Paenibacillus</taxon>
    </lineage>
</organism>
<dbReference type="SUPFAM" id="SSF111369">
    <property type="entry name" value="HlyD-like secretion proteins"/>
    <property type="match status" value="1"/>
</dbReference>
<dbReference type="Pfam" id="PF25967">
    <property type="entry name" value="RND-MFP_C"/>
    <property type="match status" value="1"/>
</dbReference>
<evidence type="ECO:0000259" key="4">
    <source>
        <dbReference type="Pfam" id="PF25973"/>
    </source>
</evidence>
<feature type="domain" description="Multidrug resistance protein MdtA-like C-terminal permuted SH3" evidence="3">
    <location>
        <begin position="317"/>
        <end position="372"/>
    </location>
</feature>
<dbReference type="Gene3D" id="2.40.50.100">
    <property type="match status" value="1"/>
</dbReference>
<feature type="compositionally biased region" description="Polar residues" evidence="2">
    <location>
        <begin position="258"/>
        <end position="273"/>
    </location>
</feature>
<sequence>MYTKWLTENSSPNSERSRSRRLQRWMLIAISSTLLFTSACSLLPAEEEEEALPVITPPTISKKPEHEVTTQTLTNQLSASGKIMSQQEEHVYFSVDGKRIKDVLVKNGDKVKAGQVIAVFETEDIEKNIRNNKFDLRKEEYAMKEKLRTRDEMDELEFEQLQLNYEQKKQDLADLEKDLSKATIRAPFSGSIVALYGQKGNQTKAYDPIATIANTSTLTIAVTLSKDELEDVVVGMEAEVKINGHDKPIKGKIKALPNPNSSSGSDQPNQPDSGQGGNGTKKEKLEDFVIVQVDKLPANVQRGTSLGVNIIKSRKENAVVIPNSALRKIGSRKYVQVVESDGTKREVDVEVGQENPTVVEILRGLEPGQKVVGN</sequence>
<keyword evidence="6" id="KW-1185">Reference proteome</keyword>
<protein>
    <submittedName>
        <fullName evidence="5">Efflux RND transporter periplasmic adaptor subunit</fullName>
    </submittedName>
</protein>
<evidence type="ECO:0000256" key="2">
    <source>
        <dbReference type="SAM" id="MobiDB-lite"/>
    </source>
</evidence>
<comment type="caution">
    <text evidence="5">The sequence shown here is derived from an EMBL/GenBank/DDBJ whole genome shotgun (WGS) entry which is preliminary data.</text>
</comment>
<reference evidence="5 6" key="1">
    <citation type="submission" date="2020-09" db="EMBL/GenBank/DDBJ databases">
        <title>Paenibacillus sp. CAU 1523 isolated from sand of Haeundae Beach.</title>
        <authorList>
            <person name="Kim W."/>
        </authorList>
    </citation>
    <scope>NUCLEOTIDE SEQUENCE [LARGE SCALE GENOMIC DNA]</scope>
    <source>
        <strain evidence="5 6">CAU 1523</strain>
    </source>
</reference>
<dbReference type="RefSeq" id="WP_192023267.1">
    <property type="nucleotide sequence ID" value="NZ_JACYTN010000001.1"/>
</dbReference>
<accession>A0ABR9ARR6</accession>
<dbReference type="PANTHER" id="PTHR30469">
    <property type="entry name" value="MULTIDRUG RESISTANCE PROTEIN MDTA"/>
    <property type="match status" value="1"/>
</dbReference>
<evidence type="ECO:0000313" key="6">
    <source>
        <dbReference type="Proteomes" id="UP000634529"/>
    </source>
</evidence>
<feature type="coiled-coil region" evidence="1">
    <location>
        <begin position="158"/>
        <end position="185"/>
    </location>
</feature>
<feature type="region of interest" description="Disordered" evidence="2">
    <location>
        <begin position="248"/>
        <end position="281"/>
    </location>
</feature>
<dbReference type="EMBL" id="JACYTN010000001">
    <property type="protein sequence ID" value="MBD8496800.1"/>
    <property type="molecule type" value="Genomic_DNA"/>
</dbReference>
<gene>
    <name evidence="5" type="ORF">IFO66_00615</name>
</gene>
<dbReference type="Gene3D" id="2.40.30.170">
    <property type="match status" value="1"/>
</dbReference>
<feature type="domain" description="CzcB-like barrel-sandwich hybrid" evidence="4">
    <location>
        <begin position="89"/>
        <end position="214"/>
    </location>
</feature>
<dbReference type="InterPro" id="IPR058647">
    <property type="entry name" value="BSH_CzcB-like"/>
</dbReference>
<name>A0ABR9ARR6_9BACL</name>
<dbReference type="Proteomes" id="UP000634529">
    <property type="component" value="Unassembled WGS sequence"/>
</dbReference>
<proteinExistence type="predicted"/>
<dbReference type="Pfam" id="PF25973">
    <property type="entry name" value="BSH_CzcB"/>
    <property type="match status" value="1"/>
</dbReference>
<evidence type="ECO:0000313" key="5">
    <source>
        <dbReference type="EMBL" id="MBD8496800.1"/>
    </source>
</evidence>
<dbReference type="InterPro" id="IPR058627">
    <property type="entry name" value="MdtA-like_C"/>
</dbReference>
<evidence type="ECO:0000259" key="3">
    <source>
        <dbReference type="Pfam" id="PF25967"/>
    </source>
</evidence>
<keyword evidence="1" id="KW-0175">Coiled coil</keyword>